<protein>
    <submittedName>
        <fullName evidence="2">Uncharacterized protein</fullName>
    </submittedName>
</protein>
<sequence length="33" mass="3667">MSSLCGHTSSWTRLEVTHDGPQLLLANFVPRVN</sequence>
<accession>A0A1I7XGC1</accession>
<dbReference type="WBParaSite" id="Hba_16560">
    <property type="protein sequence ID" value="Hba_16560"/>
    <property type="gene ID" value="Hba_16560"/>
</dbReference>
<reference evidence="2" key="1">
    <citation type="submission" date="2016-11" db="UniProtKB">
        <authorList>
            <consortium name="WormBaseParasite"/>
        </authorList>
    </citation>
    <scope>IDENTIFICATION</scope>
</reference>
<proteinExistence type="predicted"/>
<name>A0A1I7XGC1_HETBA</name>
<evidence type="ECO:0000313" key="1">
    <source>
        <dbReference type="Proteomes" id="UP000095283"/>
    </source>
</evidence>
<organism evidence="1 2">
    <name type="scientific">Heterorhabditis bacteriophora</name>
    <name type="common">Entomopathogenic nematode worm</name>
    <dbReference type="NCBI Taxonomy" id="37862"/>
    <lineage>
        <taxon>Eukaryota</taxon>
        <taxon>Metazoa</taxon>
        <taxon>Ecdysozoa</taxon>
        <taxon>Nematoda</taxon>
        <taxon>Chromadorea</taxon>
        <taxon>Rhabditida</taxon>
        <taxon>Rhabditina</taxon>
        <taxon>Rhabditomorpha</taxon>
        <taxon>Strongyloidea</taxon>
        <taxon>Heterorhabditidae</taxon>
        <taxon>Heterorhabditis</taxon>
    </lineage>
</organism>
<evidence type="ECO:0000313" key="2">
    <source>
        <dbReference type="WBParaSite" id="Hba_16560"/>
    </source>
</evidence>
<dbReference type="AlphaFoldDB" id="A0A1I7XGC1"/>
<dbReference type="Proteomes" id="UP000095283">
    <property type="component" value="Unplaced"/>
</dbReference>
<keyword evidence="1" id="KW-1185">Reference proteome</keyword>